<organism evidence="1 2">
    <name type="scientific">Phyllostomus discolor</name>
    <name type="common">pale spear-nosed bat</name>
    <dbReference type="NCBI Taxonomy" id="89673"/>
    <lineage>
        <taxon>Eukaryota</taxon>
        <taxon>Metazoa</taxon>
        <taxon>Chordata</taxon>
        <taxon>Craniata</taxon>
        <taxon>Vertebrata</taxon>
        <taxon>Euteleostomi</taxon>
        <taxon>Mammalia</taxon>
        <taxon>Eutheria</taxon>
        <taxon>Laurasiatheria</taxon>
        <taxon>Chiroptera</taxon>
        <taxon>Yangochiroptera</taxon>
        <taxon>Phyllostomidae</taxon>
        <taxon>Phyllostominae</taxon>
        <taxon>Phyllostomus</taxon>
    </lineage>
</organism>
<reference evidence="1 2" key="1">
    <citation type="journal article" date="2020" name="Nature">
        <title>Six reference-quality genomes reveal evolution of bat adaptations.</title>
        <authorList>
            <person name="Jebb D."/>
            <person name="Huang Z."/>
            <person name="Pippel M."/>
            <person name="Hughes G.M."/>
            <person name="Lavrichenko K."/>
            <person name="Devanna P."/>
            <person name="Winkler S."/>
            <person name="Jermiin L.S."/>
            <person name="Skirmuntt E.C."/>
            <person name="Katzourakis A."/>
            <person name="Burkitt-Gray L."/>
            <person name="Ray D.A."/>
            <person name="Sullivan K.A.M."/>
            <person name="Roscito J.G."/>
            <person name="Kirilenko B.M."/>
            <person name="Davalos L.M."/>
            <person name="Corthals A.P."/>
            <person name="Power M.L."/>
            <person name="Jones G."/>
            <person name="Ransome R.D."/>
            <person name="Dechmann D.K.N."/>
            <person name="Locatelli A.G."/>
            <person name="Puechmaille S.J."/>
            <person name="Fedrigo O."/>
            <person name="Jarvis E.D."/>
            <person name="Hiller M."/>
            <person name="Vernes S.C."/>
            <person name="Myers E.W."/>
            <person name="Teeling E.C."/>
        </authorList>
    </citation>
    <scope>NUCLEOTIDE SEQUENCE [LARGE SCALE GENOMIC DNA]</scope>
    <source>
        <strain evidence="1">Bat1K_MPI-CBG_1</strain>
    </source>
</reference>
<protein>
    <submittedName>
        <fullName evidence="1">Uncharacterized protein</fullName>
    </submittedName>
</protein>
<dbReference type="Proteomes" id="UP000664940">
    <property type="component" value="Unassembled WGS sequence"/>
</dbReference>
<evidence type="ECO:0000313" key="1">
    <source>
        <dbReference type="EMBL" id="KAF6104089.1"/>
    </source>
</evidence>
<dbReference type="EMBL" id="JABVXQ010000006">
    <property type="protein sequence ID" value="KAF6104089.1"/>
    <property type="molecule type" value="Genomic_DNA"/>
</dbReference>
<evidence type="ECO:0000313" key="2">
    <source>
        <dbReference type="Proteomes" id="UP000664940"/>
    </source>
</evidence>
<proteinExistence type="predicted"/>
<comment type="caution">
    <text evidence="1">The sequence shown here is derived from an EMBL/GenBank/DDBJ whole genome shotgun (WGS) entry which is preliminary data.</text>
</comment>
<name>A0A834E533_9CHIR</name>
<accession>A0A834E533</accession>
<sequence length="127" mass="15036">MSLPCRGSYWTSLLDSTGLEGRKALFKSWLTHNLSVWASFSTRAKGFTQTYLLKPCERFLRISEFFIINFVCIAFNLQCCSCLISLESKEKFRVFFPFNKSFLFFHKDRWSEREWIKCCLALIKSKK</sequence>
<dbReference type="AlphaFoldDB" id="A0A834E533"/>
<gene>
    <name evidence="1" type="ORF">HJG60_011138</name>
</gene>